<dbReference type="Proteomes" id="UP000183832">
    <property type="component" value="Unassembled WGS sequence"/>
</dbReference>
<proteinExistence type="predicted"/>
<organism evidence="1 2">
    <name type="scientific">Clunio marinus</name>
    <dbReference type="NCBI Taxonomy" id="568069"/>
    <lineage>
        <taxon>Eukaryota</taxon>
        <taxon>Metazoa</taxon>
        <taxon>Ecdysozoa</taxon>
        <taxon>Arthropoda</taxon>
        <taxon>Hexapoda</taxon>
        <taxon>Insecta</taxon>
        <taxon>Pterygota</taxon>
        <taxon>Neoptera</taxon>
        <taxon>Endopterygota</taxon>
        <taxon>Diptera</taxon>
        <taxon>Nematocera</taxon>
        <taxon>Chironomoidea</taxon>
        <taxon>Chironomidae</taxon>
        <taxon>Clunio</taxon>
    </lineage>
</organism>
<gene>
    <name evidence="1" type="ORF">CLUMA_CG018387</name>
</gene>
<evidence type="ECO:0000313" key="1">
    <source>
        <dbReference type="EMBL" id="CRL05418.1"/>
    </source>
</evidence>
<accession>A0A1J1J0C6</accession>
<name>A0A1J1J0C6_9DIPT</name>
<dbReference type="EMBL" id="CVRI01000064">
    <property type="protein sequence ID" value="CRL05418.1"/>
    <property type="molecule type" value="Genomic_DNA"/>
</dbReference>
<keyword evidence="2" id="KW-1185">Reference proteome</keyword>
<reference evidence="1 2" key="1">
    <citation type="submission" date="2015-04" db="EMBL/GenBank/DDBJ databases">
        <authorList>
            <person name="Syromyatnikov M.Y."/>
            <person name="Popov V.N."/>
        </authorList>
    </citation>
    <scope>NUCLEOTIDE SEQUENCE [LARGE SCALE GENOMIC DNA]</scope>
</reference>
<protein>
    <submittedName>
        <fullName evidence="1">CLUMA_CG018387, isoform A</fullName>
    </submittedName>
</protein>
<evidence type="ECO:0000313" key="2">
    <source>
        <dbReference type="Proteomes" id="UP000183832"/>
    </source>
</evidence>
<dbReference type="AlphaFoldDB" id="A0A1J1J0C6"/>
<sequence>MFNIPRRKQAAAFSTVDSEVKANKKKDNLKLACMNVLDKQKQYRKGKELKSISYRTENKKQTKRVEGETKKQYLEIFLTQKT</sequence>